<dbReference type="InterPro" id="IPR023214">
    <property type="entry name" value="HAD_sf"/>
</dbReference>
<dbReference type="InterPro" id="IPR002934">
    <property type="entry name" value="Polymerase_NTP_transf_dom"/>
</dbReference>
<dbReference type="GO" id="GO:0031499">
    <property type="term" value="C:TRAMP complex"/>
    <property type="evidence" value="ECO:0007669"/>
    <property type="project" value="TreeGrafter"/>
</dbReference>
<dbReference type="GO" id="GO:0043634">
    <property type="term" value="P:polyadenylation-dependent ncRNA catabolic process"/>
    <property type="evidence" value="ECO:0007669"/>
    <property type="project" value="TreeGrafter"/>
</dbReference>
<dbReference type="InterPro" id="IPR036412">
    <property type="entry name" value="HAD-like_sf"/>
</dbReference>
<dbReference type="Gene3D" id="3.40.50.1000">
    <property type="entry name" value="HAD superfamily/HAD-like"/>
    <property type="match status" value="1"/>
</dbReference>
<keyword evidence="7" id="KW-1185">Reference proteome</keyword>
<dbReference type="Proteomes" id="UP001445335">
    <property type="component" value="Unassembled WGS sequence"/>
</dbReference>
<dbReference type="GO" id="GO:0031123">
    <property type="term" value="P:RNA 3'-end processing"/>
    <property type="evidence" value="ECO:0007669"/>
    <property type="project" value="TreeGrafter"/>
</dbReference>
<protein>
    <recommendedName>
        <fullName evidence="8">Polymerase nucleotidyl transferase domain-containing protein</fullName>
    </recommendedName>
</protein>
<dbReference type="AlphaFoldDB" id="A0AAW1RFT1"/>
<dbReference type="InterPro" id="IPR002058">
    <property type="entry name" value="PAP_assoc"/>
</dbReference>
<organism evidence="6 7">
    <name type="scientific">Elliptochloris bilobata</name>
    <dbReference type="NCBI Taxonomy" id="381761"/>
    <lineage>
        <taxon>Eukaryota</taxon>
        <taxon>Viridiplantae</taxon>
        <taxon>Chlorophyta</taxon>
        <taxon>core chlorophytes</taxon>
        <taxon>Trebouxiophyceae</taxon>
        <taxon>Trebouxiophyceae incertae sedis</taxon>
        <taxon>Elliptochloris clade</taxon>
        <taxon>Elliptochloris</taxon>
    </lineage>
</organism>
<feature type="region of interest" description="Disordered" evidence="3">
    <location>
        <begin position="389"/>
        <end position="447"/>
    </location>
</feature>
<sequence>MPGRRGLDSAEKFMAASGDKLDVVGGACDADEDEAAAENGLERLAELSSVFRLGVFSSATLRTVQHNLAAIHGYLRSRGLMCPFEVVLHRDHCRPATERIAAGGEEHDTVKPLGEHFGEDAANVVLIDDDVWKAAPGERDSLLLIPSWDTTGEDRGAGDKVLHRLADALLHPEMSPTAEPALQRGILRAISEMLADGSEERRVVNALKACARAAVFRCQHPRAVTLAEVAAYLDWRLPAALPLGRLRSAVDALLARGALQAVRQATRLEQIAAVPSALPSEAAAASALAALQAAALAARSGDSDPACTLVLAVVMALQERAGTARSVCEAWVDTHKGGFDLRPGELDRAFAALVEADMIQEDGLGSGAPPVLLRLRAKQAPRRKELEAAMGVLRELRPRRPRLEGADTQQRSSAPEGEEAQRPASQSAREQGAAATKEPPPAKFAALPNPAQQSLTALHTEVLHFAAAAAPTAAEAALVREALWTVGVAASELWPGSRTVLFGSQATGLALPNSDLDVAVLAGREPARARGVLRGKPLVISARVPIIKCRLAGSAGRTVAVDISLGVANGAAAVGFMSRAVAAVPGLRPLVLVVKALLKQWRMNEVFRGGLSSYCAALLALAHLLHERSGRPNPTFDPTRSHGEVDLGHALVGFLERFGERFDYEREAVSVRAGGVVPKPRAWRQAGRPWLLAVEDPQEPGTDIGSGSFAIARVQKRFRVASSTLRAALARAARTGRLNIGVGQ</sequence>
<evidence type="ECO:0000313" key="7">
    <source>
        <dbReference type="Proteomes" id="UP001445335"/>
    </source>
</evidence>
<evidence type="ECO:0000259" key="5">
    <source>
        <dbReference type="Pfam" id="PF03828"/>
    </source>
</evidence>
<accession>A0AAW1RFT1</accession>
<dbReference type="InterPro" id="IPR043519">
    <property type="entry name" value="NT_sf"/>
</dbReference>
<dbReference type="PANTHER" id="PTHR23092:SF15">
    <property type="entry name" value="INACTIVE NON-CANONICAL POLY(A) RNA POLYMERASE PROTEIN TRF4-2-RELATED"/>
    <property type="match status" value="1"/>
</dbReference>
<evidence type="ECO:0000313" key="6">
    <source>
        <dbReference type="EMBL" id="KAK9832493.1"/>
    </source>
</evidence>
<feature type="compositionally biased region" description="Basic and acidic residues" evidence="3">
    <location>
        <begin position="394"/>
        <end position="405"/>
    </location>
</feature>
<dbReference type="Pfam" id="PF01909">
    <property type="entry name" value="NTP_transf_2"/>
    <property type="match status" value="1"/>
</dbReference>
<dbReference type="SUPFAM" id="SSF56784">
    <property type="entry name" value="HAD-like"/>
    <property type="match status" value="1"/>
</dbReference>
<dbReference type="Gene3D" id="3.30.460.10">
    <property type="entry name" value="Beta Polymerase, domain 2"/>
    <property type="match status" value="1"/>
</dbReference>
<dbReference type="CDD" id="cd05402">
    <property type="entry name" value="NT_PAP_TUTase"/>
    <property type="match status" value="1"/>
</dbReference>
<reference evidence="6 7" key="1">
    <citation type="journal article" date="2024" name="Nat. Commun.">
        <title>Phylogenomics reveals the evolutionary origins of lichenization in chlorophyte algae.</title>
        <authorList>
            <person name="Puginier C."/>
            <person name="Libourel C."/>
            <person name="Otte J."/>
            <person name="Skaloud P."/>
            <person name="Haon M."/>
            <person name="Grisel S."/>
            <person name="Petersen M."/>
            <person name="Berrin J.G."/>
            <person name="Delaux P.M."/>
            <person name="Dal Grande F."/>
            <person name="Keller J."/>
        </authorList>
    </citation>
    <scope>NUCLEOTIDE SEQUENCE [LARGE SCALE GENOMIC DNA]</scope>
    <source>
        <strain evidence="6 7">SAG 245.80</strain>
    </source>
</reference>
<dbReference type="GO" id="GO:0005730">
    <property type="term" value="C:nucleolus"/>
    <property type="evidence" value="ECO:0007669"/>
    <property type="project" value="TreeGrafter"/>
</dbReference>
<comment type="caution">
    <text evidence="6">The sequence shown here is derived from an EMBL/GenBank/DDBJ whole genome shotgun (WGS) entry which is preliminary data.</text>
</comment>
<evidence type="ECO:0008006" key="8">
    <source>
        <dbReference type="Google" id="ProtNLM"/>
    </source>
</evidence>
<dbReference type="EMBL" id="JALJOU010000041">
    <property type="protein sequence ID" value="KAK9832493.1"/>
    <property type="molecule type" value="Genomic_DNA"/>
</dbReference>
<dbReference type="InterPro" id="IPR045862">
    <property type="entry name" value="Trf4-like"/>
</dbReference>
<keyword evidence="2" id="KW-0460">Magnesium</keyword>
<name>A0AAW1RFT1_9CHLO</name>
<dbReference type="GO" id="GO:0003729">
    <property type="term" value="F:mRNA binding"/>
    <property type="evidence" value="ECO:0007669"/>
    <property type="project" value="TreeGrafter"/>
</dbReference>
<dbReference type="SUPFAM" id="SSF81301">
    <property type="entry name" value="Nucleotidyltransferase"/>
    <property type="match status" value="1"/>
</dbReference>
<evidence type="ECO:0000259" key="4">
    <source>
        <dbReference type="Pfam" id="PF01909"/>
    </source>
</evidence>
<proteinExistence type="predicted"/>
<evidence type="ECO:0000256" key="1">
    <source>
        <dbReference type="ARBA" id="ARBA00022723"/>
    </source>
</evidence>
<dbReference type="GO" id="GO:0046872">
    <property type="term" value="F:metal ion binding"/>
    <property type="evidence" value="ECO:0007669"/>
    <property type="project" value="UniProtKB-KW"/>
</dbReference>
<feature type="domain" description="Polymerase nucleotidyl transferase" evidence="4">
    <location>
        <begin position="491"/>
        <end position="525"/>
    </location>
</feature>
<dbReference type="GO" id="GO:1990817">
    <property type="term" value="F:poly(A) RNA polymerase activity"/>
    <property type="evidence" value="ECO:0007669"/>
    <property type="project" value="InterPro"/>
</dbReference>
<gene>
    <name evidence="6" type="ORF">WJX81_001948</name>
</gene>
<dbReference type="PANTHER" id="PTHR23092">
    <property type="entry name" value="POLY(A) RNA POLYMERASE"/>
    <property type="match status" value="1"/>
</dbReference>
<keyword evidence="1" id="KW-0479">Metal-binding</keyword>
<evidence type="ECO:0000256" key="2">
    <source>
        <dbReference type="ARBA" id="ARBA00022842"/>
    </source>
</evidence>
<dbReference type="Pfam" id="PF03828">
    <property type="entry name" value="PAP_assoc"/>
    <property type="match status" value="1"/>
</dbReference>
<feature type="domain" description="PAP-associated" evidence="5">
    <location>
        <begin position="647"/>
        <end position="700"/>
    </location>
</feature>
<dbReference type="SUPFAM" id="SSF81631">
    <property type="entry name" value="PAP/OAS1 substrate-binding domain"/>
    <property type="match status" value="1"/>
</dbReference>
<evidence type="ECO:0000256" key="3">
    <source>
        <dbReference type="SAM" id="MobiDB-lite"/>
    </source>
</evidence>
<dbReference type="Gene3D" id="1.10.1410.10">
    <property type="match status" value="1"/>
</dbReference>